<dbReference type="CDD" id="cd09117">
    <property type="entry name" value="PLDc_Bfil_DEXD_like"/>
    <property type="match status" value="1"/>
</dbReference>
<gene>
    <name evidence="2" type="ORF">Dace_2988</name>
</gene>
<organism evidence="2 3">
    <name type="scientific">Desulfuromonas acetoxidans (strain DSM 684 / 11070)</name>
    <dbReference type="NCBI Taxonomy" id="281689"/>
    <lineage>
        <taxon>Bacteria</taxon>
        <taxon>Pseudomonadati</taxon>
        <taxon>Thermodesulfobacteriota</taxon>
        <taxon>Desulfuromonadia</taxon>
        <taxon>Desulfuromonadales</taxon>
        <taxon>Desulfuromonadaceae</taxon>
        <taxon>Desulfuromonas</taxon>
    </lineage>
</organism>
<reference evidence="2" key="2">
    <citation type="submission" date="2006-05" db="EMBL/GenBank/DDBJ databases">
        <title>Sequencing of the draft genome and assembly of Desulfuromonas acetoxidans DSM 684.</title>
        <authorList>
            <consortium name="US DOE Joint Genome Institute (JGI-PGF)"/>
            <person name="Copeland A."/>
            <person name="Lucas S."/>
            <person name="Lapidus A."/>
            <person name="Barry K."/>
            <person name="Detter J.C."/>
            <person name="Glavina del Rio T."/>
            <person name="Hammon N."/>
            <person name="Israni S."/>
            <person name="Dalin E."/>
            <person name="Tice H."/>
            <person name="Bruce D."/>
            <person name="Pitluck S."/>
            <person name="Richardson P."/>
        </authorList>
    </citation>
    <scope>NUCLEOTIDE SEQUENCE [LARGE SCALE GENOMIC DNA]</scope>
    <source>
        <strain evidence="2">DSM 684</strain>
    </source>
</reference>
<evidence type="ECO:0000259" key="1">
    <source>
        <dbReference type="Pfam" id="PF09565"/>
    </source>
</evidence>
<evidence type="ECO:0000313" key="2">
    <source>
        <dbReference type="EMBL" id="EAT17122.1"/>
    </source>
</evidence>
<protein>
    <recommendedName>
        <fullName evidence="1">Restriction endonuclease type II NgoFVII N-terminal domain-containing protein</fullName>
    </recommendedName>
</protein>
<comment type="caution">
    <text evidence="2">The sequence shown here is derived from an EMBL/GenBank/DDBJ whole genome shotgun (WGS) entry which is preliminary data.</text>
</comment>
<accession>Q1K352</accession>
<evidence type="ECO:0000313" key="3">
    <source>
        <dbReference type="Proteomes" id="UP000005695"/>
    </source>
</evidence>
<dbReference type="InterPro" id="IPR019065">
    <property type="entry name" value="RE_NgoFVII_N"/>
</dbReference>
<sequence length="399" mass="46577">MKLLINSRKIERALVSLMNQYENYYIASAWASVGTDAFETLSRNSDKISKLIVGTHFYQTHPDFIQKFYVNENARFVKKTGGVFHPKIYLFVNSESNWECLIGSANFTRGAFSINSEAMLHVNSSDTEAREFFNQIIEQFAKYWNDASSINEEEIENYRSVWKSKQKTIKKLKGQYGTSRSRISMYQSRIFSLSWAEYFELVQIDPFHSFNNRLLLLNEARSLFDNHSSFSEMVKEDRRKIAGLHFEEQPNGYTWAWFGSMKGAGKFQNKINTNNEFISRALDCIPKVGSCNRNEYFTFVRMFESAFQDGGAGVAIASRLLAMKRPDYFLCLDNKNKENLCKEFGISKNITFEKYWDEIIERLIDSVWWNQEAPEDTIQLRLWKGRAAMLDAVFYDENI</sequence>
<feature type="domain" description="Restriction endonuclease type II NgoFVII N-terminal" evidence="1">
    <location>
        <begin position="68"/>
        <end position="137"/>
    </location>
</feature>
<dbReference type="OrthoDB" id="9151424at2"/>
<reference evidence="2" key="1">
    <citation type="submission" date="2006-05" db="EMBL/GenBank/DDBJ databases">
        <title>Annotation of the draft genome assembly of Desulfuromonas acetoxidans DSM 684.</title>
        <authorList>
            <consortium name="US DOE Joint Genome Institute (JGI-ORNL)"/>
            <person name="Larimer F."/>
            <person name="Land M."/>
            <person name="Hauser L."/>
        </authorList>
    </citation>
    <scope>NUCLEOTIDE SEQUENCE [LARGE SCALE GENOMIC DNA]</scope>
    <source>
        <strain evidence="2">DSM 684</strain>
    </source>
</reference>
<dbReference type="Gene3D" id="3.30.870.10">
    <property type="entry name" value="Endonuclease Chain A"/>
    <property type="match status" value="1"/>
</dbReference>
<proteinExistence type="predicted"/>
<dbReference type="Proteomes" id="UP000005695">
    <property type="component" value="Unassembled WGS sequence"/>
</dbReference>
<keyword evidence="3" id="KW-1185">Reference proteome</keyword>
<dbReference type="RefSeq" id="WP_005998052.1">
    <property type="nucleotide sequence ID" value="NZ_AAEW02000002.1"/>
</dbReference>
<dbReference type="EMBL" id="AAEW02000002">
    <property type="protein sequence ID" value="EAT17122.1"/>
    <property type="molecule type" value="Genomic_DNA"/>
</dbReference>
<name>Q1K352_DESA6</name>
<dbReference type="SUPFAM" id="SSF56024">
    <property type="entry name" value="Phospholipase D/nuclease"/>
    <property type="match status" value="1"/>
</dbReference>
<dbReference type="Pfam" id="PF09565">
    <property type="entry name" value="RE_NgoFVII"/>
    <property type="match status" value="1"/>
</dbReference>
<dbReference type="AlphaFoldDB" id="Q1K352"/>